<gene>
    <name evidence="2" type="ORF">Raf01_02210</name>
</gene>
<organism evidence="2 3">
    <name type="scientific">Rugosimonospora africana</name>
    <dbReference type="NCBI Taxonomy" id="556532"/>
    <lineage>
        <taxon>Bacteria</taxon>
        <taxon>Bacillati</taxon>
        <taxon>Actinomycetota</taxon>
        <taxon>Actinomycetes</taxon>
        <taxon>Micromonosporales</taxon>
        <taxon>Micromonosporaceae</taxon>
        <taxon>Rugosimonospora</taxon>
    </lineage>
</organism>
<protein>
    <recommendedName>
        <fullName evidence="4">DUF4307 domain-containing protein</fullName>
    </recommendedName>
</protein>
<dbReference type="RefSeq" id="WP_203915773.1">
    <property type="nucleotide sequence ID" value="NZ_BONZ01000003.1"/>
</dbReference>
<accession>A0A8J3QLI7</accession>
<keyword evidence="1" id="KW-1133">Transmembrane helix</keyword>
<keyword evidence="1" id="KW-0812">Transmembrane</keyword>
<dbReference type="InterPro" id="IPR025443">
    <property type="entry name" value="DUF4307"/>
</dbReference>
<reference evidence="2" key="1">
    <citation type="submission" date="2021-01" db="EMBL/GenBank/DDBJ databases">
        <title>Whole genome shotgun sequence of Rugosimonospora africana NBRC 104875.</title>
        <authorList>
            <person name="Komaki H."/>
            <person name="Tamura T."/>
        </authorList>
    </citation>
    <scope>NUCLEOTIDE SEQUENCE</scope>
    <source>
        <strain evidence="2">NBRC 104875</strain>
    </source>
</reference>
<evidence type="ECO:0008006" key="4">
    <source>
        <dbReference type="Google" id="ProtNLM"/>
    </source>
</evidence>
<keyword evidence="1" id="KW-0472">Membrane</keyword>
<evidence type="ECO:0000256" key="1">
    <source>
        <dbReference type="SAM" id="Phobius"/>
    </source>
</evidence>
<evidence type="ECO:0000313" key="3">
    <source>
        <dbReference type="Proteomes" id="UP000642748"/>
    </source>
</evidence>
<feature type="transmembrane region" description="Helical" evidence="1">
    <location>
        <begin position="26"/>
        <end position="47"/>
    </location>
</feature>
<keyword evidence="3" id="KW-1185">Reference proteome</keyword>
<dbReference type="Proteomes" id="UP000642748">
    <property type="component" value="Unassembled WGS sequence"/>
</dbReference>
<dbReference type="Pfam" id="PF14155">
    <property type="entry name" value="DUF4307"/>
    <property type="match status" value="1"/>
</dbReference>
<dbReference type="EMBL" id="BONZ01000003">
    <property type="protein sequence ID" value="GIH12049.1"/>
    <property type="molecule type" value="Genomic_DNA"/>
</dbReference>
<proteinExistence type="predicted"/>
<name>A0A8J3QLI7_9ACTN</name>
<comment type="caution">
    <text evidence="2">The sequence shown here is derived from an EMBL/GenBank/DDBJ whole genome shotgun (WGS) entry which is preliminary data.</text>
</comment>
<evidence type="ECO:0000313" key="2">
    <source>
        <dbReference type="EMBL" id="GIH12049.1"/>
    </source>
</evidence>
<dbReference type="AlphaFoldDB" id="A0A8J3QLI7"/>
<sequence length="136" mass="14955">MTTETAPVFPPGRYGRRRDPRRGRRWLAWLLLAPVLVAGLWLAFRLYDQYADSSNYQSVVTGFTVINDQQVDVRYEVGKADTNPATCRLQATDQRSSEVGYAEVSVPAGSDVRGSYTLTTTARAYNVTVLGCSAAG</sequence>